<keyword evidence="3" id="KW-1185">Reference proteome</keyword>
<proteinExistence type="predicted"/>
<feature type="transmembrane region" description="Helical" evidence="1">
    <location>
        <begin position="21"/>
        <end position="39"/>
    </location>
</feature>
<evidence type="ECO:0000313" key="2">
    <source>
        <dbReference type="EMBL" id="MBS9524237.1"/>
    </source>
</evidence>
<protein>
    <recommendedName>
        <fullName evidence="4">DUF748 domain-containing protein</fullName>
    </recommendedName>
</protein>
<reference evidence="2 3" key="1">
    <citation type="submission" date="2021-05" db="EMBL/GenBank/DDBJ databases">
        <authorList>
            <person name="Zhang Z.D."/>
            <person name="Osman G."/>
        </authorList>
    </citation>
    <scope>NUCLEOTIDE SEQUENCE [LARGE SCALE GENOMIC DNA]</scope>
    <source>
        <strain evidence="2 3">KCTC 32217</strain>
    </source>
</reference>
<sequence length="1451" mass="166668">MTEKTPQKLQLSDGQRKFLRYFLIFIGTILFLQVTVYFTSDFLLRRYIKEQVEIASDGKYTIDFKRFYLSLLERGFYVEGFTLVPSDETLEEEKHLAFHRIEIPEFSIKGINYRFGDKILVLGTIRLTEPMIQSRLQEMEEEERGESPLRMLEQEIRKSVGGNLEDIIIRDLYVDNADLLLENFISQQSIKAEKTHFHVANIQILKEREIATPFNAEGFDFQMDNFELLLADSIHTIKANHVDVSSLESYIKGQQVRLVPDVTSPSEIYYQVELDFLELTDADINKVFYTSEVEVGRLALNYPKFSIFSDVVTDDAEGAIEYDLYPLIQDILASISVENMDIYKGSYLQRSIRDTNRNRVEAGSIDFKMVDVYIGPDEEKKRNQFFHARDAALDISDVKIALADGVHWVTGQKVLLSSFDDAIEITGVKVFPIDDEGETPDITLFEIDVPSLSLSDANLKKIYNENIVDIKEMIINEPSVLLKDVRAGDGDQNLAQTSLQELTREFLRAIYVERLEMRKGNLVLDNRLRLRQDSLAFGEINFVLENFRLDEDVDSQSSRIFFAEDLQLEIQDYALKLSDNLHMFTSDRLYLDTKENFLQINGFKFRPADPNNIQENLNRYEINSVLDIEIPEFSARGIDIPSAYFRGELLVNQIEVPSPVIKLTQYRKGEGREDREETDIDKSDIYDLLTTYFSVIKVDSLNLIAGTWEYENLGQDRIRTFAEDNVSIRVKNFYLDQYSGERELQSFFAEELDISLDNYVFNLAEGQYSIIADKISFNSAREEILTTNVRLRPRRNIPAKVSISADIPEMSFGGVDLETFVFDNELSLQKVKLTDTDVRLFINRDEEREDRRNGRGRRGRDRNLPRTIDVVQIDTIEAENAHINVAYRIDGVSRELIDTGINLKFFNFLLDSTKLTHGEIAEFFGNMEASIDDFSLVLQDSIHSINFAKVDLNTQDEEIVFTDLALTPINTVGQPGRPVISAAVPRVVMKTESLNELQQTGEFIISSLKLDDPVIALYLDNGEKTVKKVEKTEEALQQILTNLYIGRFEIGGGKIQLLEKGTAQDIQTFSNLGLVLSDLNFDLTRMGELDTKFFLNSDYEVVIPNYELELKDSLNVVRVGLAKLNGDQLILDDVRMFPKVGKYEYIRKVGHQTDVATVHIPQVVFDGLDLNKFVEDKKFVARRLELHDLSAEVFRDKRFEIKEGNYRPMPQKLMMNAGIDVTVDSLIMSKANIRYHEFPSKGMVPGNIQFNDMDISIAPFQLTENPDNYEFQSSELFGKGFMNEVAPMEISGTMYFFGDFPMKVRAQTGEFELALINPILETNAFATARRGTIEEAHWEFIADDNSARGEMTVQYRKLNLRLLDERTLEQGTGRKRILSWVINAIAVRSNNPRRLFNNLVTSTIYEPRDDSRFIFNYWWRATLSGLKGSVGLGQPRIPKEEEMEIVFPEEP</sequence>
<dbReference type="EMBL" id="JAHCMY010000004">
    <property type="protein sequence ID" value="MBS9524237.1"/>
    <property type="molecule type" value="Genomic_DNA"/>
</dbReference>
<gene>
    <name evidence="2" type="ORF">KI659_09445</name>
</gene>
<dbReference type="Proteomes" id="UP001319104">
    <property type="component" value="Unassembled WGS sequence"/>
</dbReference>
<evidence type="ECO:0000256" key="1">
    <source>
        <dbReference type="SAM" id="Phobius"/>
    </source>
</evidence>
<comment type="caution">
    <text evidence="2">The sequence shown here is derived from an EMBL/GenBank/DDBJ whole genome shotgun (WGS) entry which is preliminary data.</text>
</comment>
<evidence type="ECO:0008006" key="4">
    <source>
        <dbReference type="Google" id="ProtNLM"/>
    </source>
</evidence>
<accession>A0AAP2CHI4</accession>
<organism evidence="2 3">
    <name type="scientific">Litoribacter ruber</name>
    <dbReference type="NCBI Taxonomy" id="702568"/>
    <lineage>
        <taxon>Bacteria</taxon>
        <taxon>Pseudomonadati</taxon>
        <taxon>Bacteroidota</taxon>
        <taxon>Cytophagia</taxon>
        <taxon>Cytophagales</taxon>
        <taxon>Cyclobacteriaceae</taxon>
        <taxon>Litoribacter</taxon>
    </lineage>
</organism>
<keyword evidence="1" id="KW-0812">Transmembrane</keyword>
<keyword evidence="1" id="KW-0472">Membrane</keyword>
<dbReference type="RefSeq" id="WP_213945100.1">
    <property type="nucleotide sequence ID" value="NZ_JAHBGI010000001.1"/>
</dbReference>
<name>A0AAP2CHI4_9BACT</name>
<keyword evidence="1" id="KW-1133">Transmembrane helix</keyword>
<evidence type="ECO:0000313" key="3">
    <source>
        <dbReference type="Proteomes" id="UP001319104"/>
    </source>
</evidence>